<comment type="caution">
    <text evidence="6">The sequence shown here is derived from an EMBL/GenBank/DDBJ whole genome shotgun (WGS) entry which is preliminary data.</text>
</comment>
<keyword evidence="4 5" id="KW-0408">Iron</keyword>
<keyword evidence="2 5" id="KW-0479">Metal-binding</keyword>
<dbReference type="PANTHER" id="PTHR46300:SF8">
    <property type="entry name" value="CYTOCHROME P450 2E1"/>
    <property type="match status" value="1"/>
</dbReference>
<dbReference type="Gene3D" id="1.10.630.10">
    <property type="entry name" value="Cytochrome P450"/>
    <property type="match status" value="1"/>
</dbReference>
<dbReference type="InterPro" id="IPR036396">
    <property type="entry name" value="Cyt_P450_sf"/>
</dbReference>
<comment type="cofactor">
    <cofactor evidence="5">
        <name>heme</name>
        <dbReference type="ChEBI" id="CHEBI:30413"/>
    </cofactor>
</comment>
<dbReference type="Proteomes" id="UP000236305">
    <property type="component" value="Unassembled WGS sequence"/>
</dbReference>
<dbReference type="GO" id="GO:0005506">
    <property type="term" value="F:iron ion binding"/>
    <property type="evidence" value="ECO:0007669"/>
    <property type="project" value="InterPro"/>
</dbReference>
<evidence type="ECO:0000256" key="2">
    <source>
        <dbReference type="ARBA" id="ARBA00022723"/>
    </source>
</evidence>
<dbReference type="GO" id="GO:0004497">
    <property type="term" value="F:monooxygenase activity"/>
    <property type="evidence" value="ECO:0007669"/>
    <property type="project" value="InterPro"/>
</dbReference>
<reference evidence="6 7" key="1">
    <citation type="submission" date="2017-12" db="EMBL/GenBank/DDBJ databases">
        <title>Comparative genomics yields insights into virulence evolution of Verticillium dahliae.</title>
        <authorList>
            <person name="Fan R."/>
            <person name="Armitage A.D."/>
            <person name="Cascant-Lopez E."/>
            <person name="Sobczyk M."/>
            <person name="Cockerton H.M."/>
            <person name="Harrison R.J."/>
        </authorList>
    </citation>
    <scope>NUCLEOTIDE SEQUENCE [LARGE SCALE GENOMIC DNA]</scope>
    <source>
        <strain evidence="6 7">12008</strain>
    </source>
</reference>
<dbReference type="GO" id="GO:0020037">
    <property type="term" value="F:heme binding"/>
    <property type="evidence" value="ECO:0007669"/>
    <property type="project" value="InterPro"/>
</dbReference>
<proteinExistence type="inferred from homology"/>
<dbReference type="CDD" id="cd11065">
    <property type="entry name" value="CYP64-like"/>
    <property type="match status" value="1"/>
</dbReference>
<evidence type="ECO:0000256" key="1">
    <source>
        <dbReference type="ARBA" id="ARBA00010617"/>
    </source>
</evidence>
<dbReference type="InterPro" id="IPR050364">
    <property type="entry name" value="Cytochrome_P450_fung"/>
</dbReference>
<evidence type="ECO:0000256" key="4">
    <source>
        <dbReference type="ARBA" id="ARBA00023004"/>
    </source>
</evidence>
<dbReference type="Pfam" id="PF00067">
    <property type="entry name" value="p450"/>
    <property type="match status" value="1"/>
</dbReference>
<accession>A0AA44WM25</accession>
<dbReference type="PANTHER" id="PTHR46300">
    <property type="entry name" value="P450, PUTATIVE (EUROFUNG)-RELATED-RELATED"/>
    <property type="match status" value="1"/>
</dbReference>
<evidence type="ECO:0000313" key="7">
    <source>
        <dbReference type="Proteomes" id="UP000236305"/>
    </source>
</evidence>
<evidence type="ECO:0000313" key="6">
    <source>
        <dbReference type="EMBL" id="PNH33482.1"/>
    </source>
</evidence>
<protein>
    <recommendedName>
        <fullName evidence="8">Cytochrome P450</fullName>
    </recommendedName>
</protein>
<dbReference type="PRINTS" id="PR00463">
    <property type="entry name" value="EP450I"/>
</dbReference>
<evidence type="ECO:0000256" key="3">
    <source>
        <dbReference type="ARBA" id="ARBA00023002"/>
    </source>
</evidence>
<evidence type="ECO:0008006" key="8">
    <source>
        <dbReference type="Google" id="ProtNLM"/>
    </source>
</evidence>
<dbReference type="GO" id="GO:0016705">
    <property type="term" value="F:oxidoreductase activity, acting on paired donors, with incorporation or reduction of molecular oxygen"/>
    <property type="evidence" value="ECO:0007669"/>
    <property type="project" value="InterPro"/>
</dbReference>
<dbReference type="AlphaFoldDB" id="A0AA44WM25"/>
<name>A0AA44WM25_VERDA</name>
<feature type="binding site" description="axial binding residue" evidence="5">
    <location>
        <position position="441"/>
    </location>
    <ligand>
        <name>heme</name>
        <dbReference type="ChEBI" id="CHEBI:30413"/>
    </ligand>
    <ligandPart>
        <name>Fe</name>
        <dbReference type="ChEBI" id="CHEBI:18248"/>
    </ligandPart>
</feature>
<sequence>MVGLVLVVAGVLCLGLYQLYVSITTKKKLPDGAKPLPGPMNLPFIGRVHDVPGEGSWLKFHEWGQKYGPIYTMDMFGSTHIWISSESVATDLLARRSTIYSDRPVIPNLPDNRYSGNYLALAGRNDTWKRQRKLAHGLMSVSAAQDLHAYPTRERDRLLWLMATQPAEYREWIEQFTSRTVARLSWGSAAPADTLRVTTQGLLETISPAGALPNVVSFLAGLPRWASPWKRREAARHAVEEKLFTRCVASVREGMEGGGARPSFVQTFLSDRSPGGKYADVEVWDAMYTVGQMAIAGALTIGSPIQTFLLAMLHFPEWQRKLQEEIETVCEGRCPQWSDRERLPMVRAVVKEVLRWRPPVPTGIPHAVEKDDVYEGYFIPKGATIHALEWSITRDPVTYPDPEIFNPARWLEESYPTYRAPLTTYPNLANYSQFGFGRRTCQGVSIVEQDLFLTMGGLAWAMDITPKRRPDGSAVPVHWNDFTPLLIAKPAAFEFDVKIRKGRETVLRQMHEEAASGDDLEEQAFNGQATKEGMFAKEASGLSEVEGQYHDFEKGDAHMQHTQC</sequence>
<comment type="similarity">
    <text evidence="1">Belongs to the cytochrome P450 family.</text>
</comment>
<gene>
    <name evidence="6" type="ORF">BJF96_g3253</name>
</gene>
<dbReference type="InterPro" id="IPR001128">
    <property type="entry name" value="Cyt_P450"/>
</dbReference>
<dbReference type="SUPFAM" id="SSF48264">
    <property type="entry name" value="Cytochrome P450"/>
    <property type="match status" value="1"/>
</dbReference>
<dbReference type="InterPro" id="IPR002401">
    <property type="entry name" value="Cyt_P450_E_grp-I"/>
</dbReference>
<evidence type="ECO:0000256" key="5">
    <source>
        <dbReference type="PIRSR" id="PIRSR602401-1"/>
    </source>
</evidence>
<organism evidence="6 7">
    <name type="scientific">Verticillium dahliae</name>
    <name type="common">Verticillium wilt</name>
    <dbReference type="NCBI Taxonomy" id="27337"/>
    <lineage>
        <taxon>Eukaryota</taxon>
        <taxon>Fungi</taxon>
        <taxon>Dikarya</taxon>
        <taxon>Ascomycota</taxon>
        <taxon>Pezizomycotina</taxon>
        <taxon>Sordariomycetes</taxon>
        <taxon>Hypocreomycetidae</taxon>
        <taxon>Glomerellales</taxon>
        <taxon>Plectosphaerellaceae</taxon>
        <taxon>Verticillium</taxon>
    </lineage>
</organism>
<keyword evidence="3" id="KW-0560">Oxidoreductase</keyword>
<keyword evidence="5" id="KW-0349">Heme</keyword>
<dbReference type="EMBL" id="MPSH01000008">
    <property type="protein sequence ID" value="PNH33482.1"/>
    <property type="molecule type" value="Genomic_DNA"/>
</dbReference>